<dbReference type="Pfam" id="PF03534">
    <property type="entry name" value="SpvB"/>
    <property type="match status" value="1"/>
</dbReference>
<gene>
    <name evidence="7" type="ORF">ACFPCY_06015</name>
</gene>
<sequence length="2138" mass="230911">MKAKPFTRSPIIAAAEKPLPEGRWPDAGTATVDLKASGAATGDSNKTGLRAADAGAPVKAGGLPIWVGRGPTAAPKRGLAVPPATAERVQVDLLDHKAAQHLGVGGIVVKVTPQASPASPPAGTDAPADKGTTAKAAPPATPPAQAPTAVSGPVEVTVDYAGFANVYGGDFGSRLTLVALPDCSLNTPQLKQCRTRIPIKGAHNNVRDQKLVARVNAPATGMVLAATAGPSGQAGDYSATSLSPSATWQVAAQSGSFSWKYPFRVAPGLGGPTPELSLQYNSGGIDGRVASVNNQPSWVGDGFEMAPGFIERKYRSCTDDGHDDDDGDGKGAKHDLCWGTDNATMSFGGRAGELVKKSANEWRLKSDDGTRIERKFDGFNDDKDHEYWLVTTPDGTRYYFGRGRRSAQDGQLLNSAWTAPVFGDDDNEPCHADTFASSFCNQGWRWNLDYVVDAHGNSMTYFYKTESNKYGRNEADTVDSYIRGGYLDHVEYGQREGSETTTPAPARVSFGVEERCMKTGSVTCTYAELKKETKNNWPDVPFDQICTGEKDPDDKDKKPCEDQPGPSFFTTKMLSSLTTQVYDPASKTYKPVDQWTFDHKFLDVGEGLSRQLWLDRIHHKGMATGAGIEGGDLTLPDVVFDPVQRANRVDSGSDNRLPLIKNRVRAIVSESGGTISVNYSEPKCTPADVKDADPATNDRYCYPAFWTPINQSTPVKDWFQKYVVESVVEDNRTGGGVPVETYYKYLDKPAWHWDNSELVKHKERTWSQYRGFSKVQIAKGRPGPGQQVTEFTYLRGMDNDRLNADGTKRRDINVSLGADSVVEPRWTGDPVGRVASVADKDRWQGYQLEQVTYNNGKVVSGSVTVPWISEPTATDTDDKAYLVGTALTENRTALAAGGWRRTRVDNTYDDYGMLLTSTDMGDLSKPNDEGCTLNTYARNSDKWLLTLVGRVETLNAKCGDPAIERPKNVISDVKTTYNGAGDAVKTEKMTGYTDGKPNYLATARVTFDPNGRVLTSTDAKDNTTKTNYIPASGGPVTGMSVTNPLGHTVTSTVQPAWGLVTGTTDANKRVTTMVYDSLGHRRKVWLPGRATSTSPNLEYEYLIRQNDPTVISTKKLMPNGNISTSYDLFDGMMRKRQSQVPGSALDGGRSMTETVYDSRGLAIEDNGPFWNKDAPTTSLLNVTAGDLPTQTVTEYDGAGRKIKQTARSRNEELWSTTTTYGGDRVSATPPRGTTPTTTLVDAQGRTTELWQYKGTTPEGEHDTTRYTYNKGNQLASVTDPAGNTWTNEYDTLGRLAKTTDPDKGDSETHYNDLDQVEWTSDAEGRKLYYAYDALGRKTSVRAGSATGTLLTSWSYDQTKLPDGTVAKGQPSSSTRYVGGETGAKYVTSVTGYDDGYRPKGSSLTVPSVPGEEKLANTYTATAAYRDDGTLDSTTQPAVGGLPQETIRTGYDLNGLPVFTKGQSTYVMEAKYSNFGEPYQYTLGLSSADKWVSLTYGYEDATRRLTEARVDREGTGGGNPDSHVFYNYDDTGNPLQIADKPEGKPATQHDVQCFQYDYLRRLTEAWAQGAGACAAKPAQDTVGGVAPYWESFSYDAVGNRTGQVSHKAAGDTSRTYFYPAPGSPQPHTLKGVTQTGPDGNKSETYTYDKTGNTKTRQLPGWNSTLDWDVEGHLAKNTDTGKGTTEFLYDAGGNRLLRREAGSATVYLGGTEIKLDKKTGQISGTRYYSHNGTTVAVRDNSGKVTFLAGDHHGTNDIAIDAKTMTVTQRRFLPFGNPRDGNYGSWPTDKGFVGGTVDSSTGLVHLGARQYDPNTGRFISLDPVVDTSDPQQMHGYSYSYNNPLAFTDPTGLWGWSDWGHLTLDVIGYVPVVGEVADVANGVWYAAEGNYVDAGLSFGSAIPLVGYGASAAKALKTADKAVEGVDTVKDIAKTADKAEDFVKTSDNLTPPNTNTFAKKAPENPAPAKPREQPAAKGKADDGGSPSGSKGDKGGGRGDGESGGRGSSGGQKKSDAELSADAKAIHKAHADGGSTPLRQKFRDQKTTVAVGELDGELVYTVNRNKTSPQMRDKADELGYRRVNGKRFTGPDQTDAEQVMLNAVDQGALPASGRVAPSRPACGRKRQDCAGRFENYPDIRLIDP</sequence>
<dbReference type="InterPro" id="IPR031325">
    <property type="entry name" value="RHS_repeat"/>
</dbReference>
<feature type="compositionally biased region" description="Low complexity" evidence="5">
    <location>
        <begin position="122"/>
        <end position="138"/>
    </location>
</feature>
<feature type="compositionally biased region" description="Polar residues" evidence="5">
    <location>
        <begin position="1940"/>
        <end position="1952"/>
    </location>
</feature>
<feature type="region of interest" description="Disordered" evidence="5">
    <location>
        <begin position="113"/>
        <end position="150"/>
    </location>
</feature>
<evidence type="ECO:0000259" key="6">
    <source>
        <dbReference type="Pfam" id="PF25023"/>
    </source>
</evidence>
<dbReference type="InterPro" id="IPR050708">
    <property type="entry name" value="T6SS_VgrG/RHS"/>
</dbReference>
<dbReference type="PANTHER" id="PTHR32305:SF17">
    <property type="entry name" value="TRNA NUCLEASE WAPA"/>
    <property type="match status" value="1"/>
</dbReference>
<reference evidence="8" key="1">
    <citation type="journal article" date="2019" name="Int. J. Syst. Evol. Microbiol.">
        <title>The Global Catalogue of Microorganisms (GCM) 10K type strain sequencing project: providing services to taxonomists for standard genome sequencing and annotation.</title>
        <authorList>
            <consortium name="The Broad Institute Genomics Platform"/>
            <consortium name="The Broad Institute Genome Sequencing Center for Infectious Disease"/>
            <person name="Wu L."/>
            <person name="Ma J."/>
        </authorList>
    </citation>
    <scope>NUCLEOTIDE SEQUENCE [LARGE SCALE GENOMIC DNA]</scope>
    <source>
        <strain evidence="8">KLKA75</strain>
    </source>
</reference>
<keyword evidence="2" id="KW-0964">Secreted</keyword>
<protein>
    <submittedName>
        <fullName evidence="7">RHS repeat domain-containing protein</fullName>
    </submittedName>
</protein>
<evidence type="ECO:0000256" key="4">
    <source>
        <dbReference type="ARBA" id="ARBA00023026"/>
    </source>
</evidence>
<comment type="subcellular location">
    <subcellularLocation>
        <location evidence="1">Secreted</location>
    </subcellularLocation>
</comment>
<feature type="compositionally biased region" description="Basic and acidic residues" evidence="5">
    <location>
        <begin position="548"/>
        <end position="561"/>
    </location>
</feature>
<feature type="domain" description="Teneurin-like YD-shell" evidence="6">
    <location>
        <begin position="1640"/>
        <end position="1840"/>
    </location>
</feature>
<keyword evidence="4" id="KW-0843">Virulence</keyword>
<dbReference type="InterPro" id="IPR056823">
    <property type="entry name" value="TEN-like_YD-shell"/>
</dbReference>
<dbReference type="EMBL" id="JBHSIT010000002">
    <property type="protein sequence ID" value="MFC4906866.1"/>
    <property type="molecule type" value="Genomic_DNA"/>
</dbReference>
<dbReference type="Gene3D" id="2.180.10.10">
    <property type="entry name" value="RHS repeat-associated core"/>
    <property type="match status" value="2"/>
</dbReference>
<dbReference type="PANTHER" id="PTHR32305">
    <property type="match status" value="1"/>
</dbReference>
<evidence type="ECO:0000256" key="1">
    <source>
        <dbReference type="ARBA" id="ARBA00004613"/>
    </source>
</evidence>
<name>A0ABV9TTJ5_9ACTN</name>
<keyword evidence="8" id="KW-1185">Reference proteome</keyword>
<evidence type="ECO:0000256" key="5">
    <source>
        <dbReference type="SAM" id="MobiDB-lite"/>
    </source>
</evidence>
<evidence type="ECO:0000313" key="7">
    <source>
        <dbReference type="EMBL" id="MFC4906866.1"/>
    </source>
</evidence>
<accession>A0ABV9TTJ5</accession>
<dbReference type="InterPro" id="IPR006530">
    <property type="entry name" value="YD"/>
</dbReference>
<evidence type="ECO:0000256" key="2">
    <source>
        <dbReference type="ARBA" id="ARBA00022525"/>
    </source>
</evidence>
<keyword evidence="3" id="KW-0677">Repeat</keyword>
<dbReference type="InterPro" id="IPR003284">
    <property type="entry name" value="Sal_SpvB"/>
</dbReference>
<dbReference type="Proteomes" id="UP001595872">
    <property type="component" value="Unassembled WGS sequence"/>
</dbReference>
<proteinExistence type="predicted"/>
<dbReference type="CDD" id="cd20745">
    <property type="entry name" value="FIX_RhsA_AHH_HNH-like"/>
    <property type="match status" value="1"/>
</dbReference>
<dbReference type="RefSeq" id="WP_378252608.1">
    <property type="nucleotide sequence ID" value="NZ_JBHSIT010000002.1"/>
</dbReference>
<comment type="caution">
    <text evidence="7">The sequence shown here is derived from an EMBL/GenBank/DDBJ whole genome shotgun (WGS) entry which is preliminary data.</text>
</comment>
<dbReference type="NCBIfam" id="TIGR03696">
    <property type="entry name" value="Rhs_assc_core"/>
    <property type="match status" value="1"/>
</dbReference>
<feature type="region of interest" description="Disordered" evidence="5">
    <location>
        <begin position="1619"/>
        <end position="1655"/>
    </location>
</feature>
<organism evidence="7 8">
    <name type="scientific">Actinomadura gamaensis</name>
    <dbReference type="NCBI Taxonomy" id="1763541"/>
    <lineage>
        <taxon>Bacteria</taxon>
        <taxon>Bacillati</taxon>
        <taxon>Actinomycetota</taxon>
        <taxon>Actinomycetes</taxon>
        <taxon>Streptosporangiales</taxon>
        <taxon>Thermomonosporaceae</taxon>
        <taxon>Actinomadura</taxon>
    </lineage>
</organism>
<feature type="compositionally biased region" description="Basic and acidic residues" evidence="5">
    <location>
        <begin position="1985"/>
        <end position="1997"/>
    </location>
</feature>
<dbReference type="NCBIfam" id="TIGR01643">
    <property type="entry name" value="YD_repeat_2x"/>
    <property type="match status" value="1"/>
</dbReference>
<feature type="compositionally biased region" description="Polar residues" evidence="5">
    <location>
        <begin position="1630"/>
        <end position="1655"/>
    </location>
</feature>
<feature type="region of interest" description="Disordered" evidence="5">
    <location>
        <begin position="1938"/>
        <end position="2015"/>
    </location>
</feature>
<dbReference type="InterPro" id="IPR022385">
    <property type="entry name" value="Rhs_assc_core"/>
</dbReference>
<dbReference type="Pfam" id="PF05593">
    <property type="entry name" value="RHS_repeat"/>
    <property type="match status" value="1"/>
</dbReference>
<feature type="compositionally biased region" description="Basic and acidic residues" evidence="5">
    <location>
        <begin position="1964"/>
        <end position="1977"/>
    </location>
</feature>
<feature type="region of interest" description="Disordered" evidence="5">
    <location>
        <begin position="544"/>
        <end position="566"/>
    </location>
</feature>
<evidence type="ECO:0000313" key="8">
    <source>
        <dbReference type="Proteomes" id="UP001595872"/>
    </source>
</evidence>
<evidence type="ECO:0000256" key="3">
    <source>
        <dbReference type="ARBA" id="ARBA00022737"/>
    </source>
</evidence>
<dbReference type="Pfam" id="PF25023">
    <property type="entry name" value="TEN_YD-shell"/>
    <property type="match status" value="1"/>
</dbReference>